<reference evidence="1 2" key="1">
    <citation type="journal article" date="2014" name="Nature">
        <title>An environmental bacterial taxon with a large and distinct metabolic repertoire.</title>
        <authorList>
            <person name="Wilson M.C."/>
            <person name="Mori T."/>
            <person name="Ruckert C."/>
            <person name="Uria A.R."/>
            <person name="Helf M.J."/>
            <person name="Takada K."/>
            <person name="Gernert C."/>
            <person name="Steffens U.A."/>
            <person name="Heycke N."/>
            <person name="Schmitt S."/>
            <person name="Rinke C."/>
            <person name="Helfrich E.J."/>
            <person name="Brachmann A.O."/>
            <person name="Gurgui C."/>
            <person name="Wakimoto T."/>
            <person name="Kracht M."/>
            <person name="Crusemann M."/>
            <person name="Hentschel U."/>
            <person name="Abe I."/>
            <person name="Matsunaga S."/>
            <person name="Kalinowski J."/>
            <person name="Takeyama H."/>
            <person name="Piel J."/>
        </authorList>
    </citation>
    <scope>NUCLEOTIDE SEQUENCE [LARGE SCALE GENOMIC DNA]</scope>
    <source>
        <strain evidence="2">TSY2</strain>
    </source>
</reference>
<evidence type="ECO:0008006" key="3">
    <source>
        <dbReference type="Google" id="ProtNLM"/>
    </source>
</evidence>
<gene>
    <name evidence="1" type="ORF">ETSY2_42870</name>
</gene>
<evidence type="ECO:0000313" key="1">
    <source>
        <dbReference type="EMBL" id="ETW98393.1"/>
    </source>
</evidence>
<proteinExistence type="predicted"/>
<evidence type="ECO:0000313" key="2">
    <source>
        <dbReference type="Proteomes" id="UP000019140"/>
    </source>
</evidence>
<dbReference type="HOGENOM" id="CLU_2463345_0_0_7"/>
<dbReference type="AlphaFoldDB" id="W4LJX8"/>
<sequence>MVSYRKVISAILQSTRTLDLRPMMRIIKWMSLFLVLAILLAGCGTRVNQSVQSTTKGQELQDLEAARQQGVISEKEFKKQKRKILKRR</sequence>
<dbReference type="EMBL" id="AZHX01001951">
    <property type="protein sequence ID" value="ETW98393.1"/>
    <property type="molecule type" value="Genomic_DNA"/>
</dbReference>
<comment type="caution">
    <text evidence="1">The sequence shown here is derived from an EMBL/GenBank/DDBJ whole genome shotgun (WGS) entry which is preliminary data.</text>
</comment>
<keyword evidence="2" id="KW-1185">Reference proteome</keyword>
<accession>W4LJX8</accession>
<organism evidence="1 2">
    <name type="scientific">Candidatus Entotheonella gemina</name>
    <dbReference type="NCBI Taxonomy" id="1429439"/>
    <lineage>
        <taxon>Bacteria</taxon>
        <taxon>Pseudomonadati</taxon>
        <taxon>Nitrospinota/Tectimicrobiota group</taxon>
        <taxon>Candidatus Tectimicrobiota</taxon>
        <taxon>Candidatus Entotheonellia</taxon>
        <taxon>Candidatus Entotheonellales</taxon>
        <taxon>Candidatus Entotheonellaceae</taxon>
        <taxon>Candidatus Entotheonella</taxon>
    </lineage>
</organism>
<dbReference type="Proteomes" id="UP000019140">
    <property type="component" value="Unassembled WGS sequence"/>
</dbReference>
<protein>
    <recommendedName>
        <fullName evidence="3">SHOCT domain-containing protein</fullName>
    </recommendedName>
</protein>
<name>W4LJX8_9BACT</name>